<dbReference type="InterPro" id="IPR025328">
    <property type="entry name" value="DUF4234"/>
</dbReference>
<feature type="transmembrane region" description="Helical" evidence="1">
    <location>
        <begin position="40"/>
        <end position="61"/>
    </location>
</feature>
<evidence type="ECO:0000313" key="3">
    <source>
        <dbReference type="EMBL" id="UJG44201.1"/>
    </source>
</evidence>
<dbReference type="EMBL" id="CP084167">
    <property type="protein sequence ID" value="UJG44201.1"/>
    <property type="molecule type" value="Genomic_DNA"/>
</dbReference>
<keyword evidence="1" id="KW-0812">Transmembrane</keyword>
<name>A0A9Y1FPJ1_9ARCH</name>
<evidence type="ECO:0000256" key="1">
    <source>
        <dbReference type="SAM" id="Phobius"/>
    </source>
</evidence>
<gene>
    <name evidence="3" type="ORF">K9W46_03235</name>
</gene>
<accession>A0A9Y1FPJ1</accession>
<protein>
    <submittedName>
        <fullName evidence="3">DUF4234 domain-containing protein</fullName>
    </submittedName>
</protein>
<evidence type="ECO:0000259" key="2">
    <source>
        <dbReference type="Pfam" id="PF14018"/>
    </source>
</evidence>
<keyword evidence="1" id="KW-1133">Transmembrane helix</keyword>
<organism evidence="3">
    <name type="scientific">Candidatus Heimdallarchaeum endolithica</name>
    <dbReference type="NCBI Taxonomy" id="2876572"/>
    <lineage>
        <taxon>Archaea</taxon>
        <taxon>Promethearchaeati</taxon>
        <taxon>Candidatus Heimdallarchaeota</taxon>
        <taxon>Candidatus Heimdallarchaeia (ex Rinke et al. 2021) (nom. nud.)</taxon>
        <taxon>Candidatus Heimdallarchaeales</taxon>
        <taxon>Candidatus Heimdallarchaeaceae</taxon>
        <taxon>Candidatus Heimdallarchaeum</taxon>
    </lineage>
</organism>
<reference evidence="3" key="1">
    <citation type="journal article" date="2022" name="Nat. Microbiol.">
        <title>Unique mobile elements and scalable gene flow at the prokaryote-eukaryote boundary revealed by circularized Asgard archaea genomes.</title>
        <authorList>
            <person name="Wu F."/>
            <person name="Speth D.R."/>
            <person name="Philosof A."/>
            <person name="Cremiere A."/>
            <person name="Narayanan A."/>
            <person name="Barco R.A."/>
            <person name="Connon S.A."/>
            <person name="Amend J.P."/>
            <person name="Antoshechkin I.A."/>
            <person name="Orphan V.J."/>
        </authorList>
    </citation>
    <scope>NUCLEOTIDE SEQUENCE</scope>
    <source>
        <strain evidence="3">PR6</strain>
    </source>
</reference>
<sequence>MVKERNPILVIILIMITFGIYALFWYYWTKNELNELGADIPSYIFVFIPILNIYWIIKYIVGYGKATGKSAFALFLALIIFNPIGVYMIQSALNEHAK</sequence>
<dbReference type="Pfam" id="PF14018">
    <property type="entry name" value="DUF4234"/>
    <property type="match status" value="1"/>
</dbReference>
<feature type="transmembrane region" description="Helical" evidence="1">
    <location>
        <begin position="73"/>
        <end position="93"/>
    </location>
</feature>
<keyword evidence="1" id="KW-0472">Membrane</keyword>
<feature type="transmembrane region" description="Helical" evidence="1">
    <location>
        <begin position="7"/>
        <end position="28"/>
    </location>
</feature>
<dbReference type="Proteomes" id="UP001200513">
    <property type="component" value="Chromosome"/>
</dbReference>
<proteinExistence type="predicted"/>
<feature type="domain" description="DUF4234" evidence="2">
    <location>
        <begin position="6"/>
        <end position="58"/>
    </location>
</feature>
<dbReference type="AlphaFoldDB" id="A0A9Y1FPJ1"/>